<reference evidence="3" key="1">
    <citation type="journal article" date="2014" name="Int. J. Syst. Evol. Microbiol.">
        <title>Complete genome of a new Firmicutes species belonging to the dominant human colonic microbiota ('Ruminococcus bicirculans') reveals two chromosomes and a selective capacity to utilize plant glucans.</title>
        <authorList>
            <consortium name="NISC Comparative Sequencing Program"/>
            <person name="Wegmann U."/>
            <person name="Louis P."/>
            <person name="Goesmann A."/>
            <person name="Henrissat B."/>
            <person name="Duncan S.H."/>
            <person name="Flint H.J."/>
        </authorList>
    </citation>
    <scope>NUCLEOTIDE SEQUENCE</scope>
    <source>
        <strain evidence="3">NBRC 112440</strain>
    </source>
</reference>
<sequence length="449" mass="49431">MLDGLYEDSPRIPNELVNRRNPSSAAAAGRRSLIEAMFDAEQRRRPRLGMPADSFKPERAMYESILRFCEIHVPINSDEGEGKEGEWHFVDPPTEHYTNLRPVWDALASAVFGAKEPLKVSQLAEQLNAPPYGLSAGLFPIILAAFMQAHPHEVSFYREGTFIPEPTIADMEVLIRRPELFAVMGSELKGAQAAVVERLARGYKTQPALVPTVRALYKGVRSLPETAQRTKRLPEEVLKLRDAFAQARSPEQLLFMDIPQVLGLAPLTDADTGPEEVEAFFTALNAANTAWAEHAPRQLLKAQRTLLEAFGFEPTDAGWEALIAHAGQLKDRPLPTSLLPLVNRLSSAGEKDAVLDGVLALVAGRSPRSWTDADAERFPTQARSLAQTYRVAAEQLGQATPDVEKQAGQFTEQLRTMLGLVRAQGHTQLGATEKAALRLALLGLLQELE</sequence>
<gene>
    <name evidence="2" type="ORF">ACFP81_14780</name>
    <name evidence="3" type="ORF">ACFP81_15190</name>
</gene>
<dbReference type="EMBL" id="JBHSWD010000006">
    <property type="protein sequence ID" value="MFC6593226.1"/>
    <property type="molecule type" value="Genomic_DNA"/>
</dbReference>
<dbReference type="Proteomes" id="UP001596297">
    <property type="component" value="Unassembled WGS sequence"/>
</dbReference>
<dbReference type="EMBL" id="JBHSWD010000006">
    <property type="protein sequence ID" value="MFC6593152.1"/>
    <property type="molecule type" value="Genomic_DNA"/>
</dbReference>
<evidence type="ECO:0000313" key="4">
    <source>
        <dbReference type="Proteomes" id="UP001596297"/>
    </source>
</evidence>
<feature type="region of interest" description="Disordered" evidence="1">
    <location>
        <begin position="1"/>
        <end position="24"/>
    </location>
</feature>
<proteinExistence type="predicted"/>
<reference evidence="3" key="3">
    <citation type="submission" date="2024-09" db="EMBL/GenBank/DDBJ databases">
        <authorList>
            <person name="Sun Q."/>
            <person name="Mori K."/>
        </authorList>
    </citation>
    <scope>NUCLEOTIDE SEQUENCE</scope>
    <source>
        <strain evidence="3">NBRC 112440</strain>
    </source>
</reference>
<protein>
    <submittedName>
        <fullName evidence="3">Uncharacterized protein</fullName>
    </submittedName>
</protein>
<dbReference type="RefSeq" id="WP_380084225.1">
    <property type="nucleotide sequence ID" value="NZ_JBHSWD010000006.1"/>
</dbReference>
<evidence type="ECO:0000313" key="3">
    <source>
        <dbReference type="EMBL" id="MFC6593226.1"/>
    </source>
</evidence>
<accession>A0ABW1YGI1</accession>
<evidence type="ECO:0000256" key="1">
    <source>
        <dbReference type="SAM" id="MobiDB-lite"/>
    </source>
</evidence>
<organism evidence="3 4">
    <name type="scientific">Deinococcus lacus</name>
    <dbReference type="NCBI Taxonomy" id="392561"/>
    <lineage>
        <taxon>Bacteria</taxon>
        <taxon>Thermotogati</taxon>
        <taxon>Deinococcota</taxon>
        <taxon>Deinococci</taxon>
        <taxon>Deinococcales</taxon>
        <taxon>Deinococcaceae</taxon>
        <taxon>Deinococcus</taxon>
    </lineage>
</organism>
<name>A0ABW1YGI1_9DEIO</name>
<evidence type="ECO:0000313" key="2">
    <source>
        <dbReference type="EMBL" id="MFC6593152.1"/>
    </source>
</evidence>
<reference evidence="4" key="2">
    <citation type="journal article" date="2019" name="Int. J. Syst. Evol. Microbiol.">
        <title>The Global Catalogue of Microorganisms (GCM) 10K type strain sequencing project: providing services to taxonomists for standard genome sequencing and annotation.</title>
        <authorList>
            <consortium name="The Broad Institute Genomics Platform"/>
            <consortium name="The Broad Institute Genome Sequencing Center for Infectious Disease"/>
            <person name="Wu L."/>
            <person name="Ma J."/>
        </authorList>
    </citation>
    <scope>NUCLEOTIDE SEQUENCE [LARGE SCALE GENOMIC DNA]</scope>
    <source>
        <strain evidence="4">CGMCC 1.15772</strain>
    </source>
</reference>
<comment type="caution">
    <text evidence="3">The sequence shown here is derived from an EMBL/GenBank/DDBJ whole genome shotgun (WGS) entry which is preliminary data.</text>
</comment>
<keyword evidence="4" id="KW-1185">Reference proteome</keyword>